<dbReference type="PANTHER" id="PTHR43798">
    <property type="entry name" value="MONOACYLGLYCEROL LIPASE"/>
    <property type="match status" value="1"/>
</dbReference>
<dbReference type="EMBL" id="CP003249">
    <property type="protein sequence ID" value="AFV75271.1"/>
    <property type="molecule type" value="Genomic_DNA"/>
</dbReference>
<dbReference type="eggNOG" id="COG0596">
    <property type="taxonomic scope" value="Bacteria"/>
</dbReference>
<dbReference type="Proteomes" id="UP000000211">
    <property type="component" value="Chromosome"/>
</dbReference>
<keyword evidence="5" id="KW-1185">Reference proteome</keyword>
<name>K7QTM0_THEOS</name>
<evidence type="ECO:0000259" key="3">
    <source>
        <dbReference type="Pfam" id="PF12697"/>
    </source>
</evidence>
<dbReference type="PATRIC" id="fig|751945.3.peg.183"/>
<reference evidence="4 5" key="1">
    <citation type="journal article" date="2013" name="Genome Announc.">
        <title>Whole Genome Sequencing of Thermus oshimai JL-2 and Thermus thermophilus JL-18, Incomplete Denitrifiers from the United States Great Basin.</title>
        <authorList>
            <person name="Murugapiran S.K."/>
            <person name="Huntemann M."/>
            <person name="Wei C.L."/>
            <person name="Han J."/>
            <person name="Detter J.C."/>
            <person name="Han C.S."/>
            <person name="Erkkila T.H."/>
            <person name="Teshima H."/>
            <person name="Chen A."/>
            <person name="Kyrpides N."/>
            <person name="Mavrommatis K."/>
            <person name="Markowitz V."/>
            <person name="Szeto E."/>
            <person name="Ivanova N."/>
            <person name="Pagani I."/>
            <person name="Lam J."/>
            <person name="McDonald A.I."/>
            <person name="Dodsworth J.A."/>
            <person name="Pati A."/>
            <person name="Goodwin L."/>
            <person name="Peters L."/>
            <person name="Pitluck S."/>
            <person name="Woyke T."/>
            <person name="Hedlund B.P."/>
        </authorList>
    </citation>
    <scope>NUCLEOTIDE SEQUENCE</scope>
    <source>
        <strain evidence="4 5">JL-2</strain>
    </source>
</reference>
<dbReference type="HOGENOM" id="CLU_020336_50_0_0"/>
<dbReference type="InterPro" id="IPR029058">
    <property type="entry name" value="AB_hydrolase_fold"/>
</dbReference>
<dbReference type="InterPro" id="IPR000073">
    <property type="entry name" value="AB_hydrolase_1"/>
</dbReference>
<proteinExistence type="inferred from homology"/>
<dbReference type="KEGG" id="tos:Theos_0189"/>
<comment type="similarity">
    <text evidence="1">Belongs to the peptidase S33 family.</text>
</comment>
<dbReference type="PRINTS" id="PR00793">
    <property type="entry name" value="PROAMNOPTASE"/>
</dbReference>
<sequence length="285" mass="31008">MREEIGYIPVGEAELYVEDVGDLRAPPLLVLHGGPGGNAYALREGLGEYLQGFRTIYFDQRGSGRSLELPQDPRLFTVDALVEDTLALAEALGLERFHLLAHGFGALVALEVLRRYPGVEGVLLLGPWVNFPWLAARLAEAAGLSPLPDPEANLKAALERAEPKALFDRLMFPTPHGRMEYEWVVEGSGILGPDAPALAFYQNGLWRLDYTPYLRPARRPVEVIVGEQDGTSYPYAEEVAERLSAGLQVLPGAGHYPWIDAPEAFEAALARALRALVGSPTGAGE</sequence>
<evidence type="ECO:0000256" key="2">
    <source>
        <dbReference type="ARBA" id="ARBA00022801"/>
    </source>
</evidence>
<dbReference type="Gene3D" id="3.40.50.1820">
    <property type="entry name" value="alpha/beta hydrolase"/>
    <property type="match status" value="1"/>
</dbReference>
<dbReference type="InterPro" id="IPR050266">
    <property type="entry name" value="AB_hydrolase_sf"/>
</dbReference>
<dbReference type="InterPro" id="IPR002410">
    <property type="entry name" value="Peptidase_S33"/>
</dbReference>
<accession>K7QTM0</accession>
<keyword evidence="2 4" id="KW-0378">Hydrolase</keyword>
<gene>
    <name evidence="4" type="ORF">Theos_0189</name>
</gene>
<dbReference type="STRING" id="751945.Theos_0189"/>
<dbReference type="GO" id="GO:0016746">
    <property type="term" value="F:acyltransferase activity"/>
    <property type="evidence" value="ECO:0007669"/>
    <property type="project" value="UniProtKB-KW"/>
</dbReference>
<dbReference type="OrthoDB" id="53505at2"/>
<evidence type="ECO:0000313" key="4">
    <source>
        <dbReference type="EMBL" id="AFV75271.1"/>
    </source>
</evidence>
<keyword evidence="4" id="KW-0808">Transferase</keyword>
<dbReference type="GO" id="GO:0006508">
    <property type="term" value="P:proteolysis"/>
    <property type="evidence" value="ECO:0007669"/>
    <property type="project" value="InterPro"/>
</dbReference>
<keyword evidence="4" id="KW-0012">Acyltransferase</keyword>
<feature type="domain" description="AB hydrolase-1" evidence="3">
    <location>
        <begin position="28"/>
        <end position="268"/>
    </location>
</feature>
<dbReference type="GO" id="GO:0008233">
    <property type="term" value="F:peptidase activity"/>
    <property type="evidence" value="ECO:0007669"/>
    <property type="project" value="InterPro"/>
</dbReference>
<dbReference type="SUPFAM" id="SSF53474">
    <property type="entry name" value="alpha/beta-Hydrolases"/>
    <property type="match status" value="1"/>
</dbReference>
<evidence type="ECO:0000256" key="1">
    <source>
        <dbReference type="ARBA" id="ARBA00010088"/>
    </source>
</evidence>
<dbReference type="RefSeq" id="WP_016328471.1">
    <property type="nucleotide sequence ID" value="NC_019386.1"/>
</dbReference>
<evidence type="ECO:0000313" key="5">
    <source>
        <dbReference type="Proteomes" id="UP000000211"/>
    </source>
</evidence>
<organism evidence="4 5">
    <name type="scientific">Thermus oshimai JL-2</name>
    <dbReference type="NCBI Taxonomy" id="751945"/>
    <lineage>
        <taxon>Bacteria</taxon>
        <taxon>Thermotogati</taxon>
        <taxon>Deinococcota</taxon>
        <taxon>Deinococci</taxon>
        <taxon>Thermales</taxon>
        <taxon>Thermaceae</taxon>
        <taxon>Thermus</taxon>
    </lineage>
</organism>
<dbReference type="AlphaFoldDB" id="K7QTM0"/>
<protein>
    <submittedName>
        <fullName evidence="4">Putative hydrolase or acyltransferase of alpha/beta superfamily</fullName>
    </submittedName>
</protein>
<dbReference type="Pfam" id="PF12697">
    <property type="entry name" value="Abhydrolase_6"/>
    <property type="match status" value="1"/>
</dbReference>